<gene>
    <name evidence="1" type="ORF">JOC49_002034</name>
</gene>
<proteinExistence type="predicted"/>
<protein>
    <recommendedName>
        <fullName evidence="3">DUF4330 domain-containing protein</fullName>
    </recommendedName>
</protein>
<organism evidence="1 2">
    <name type="scientific">Fusibacter tunisiensis</name>
    <dbReference type="NCBI Taxonomy" id="1008308"/>
    <lineage>
        <taxon>Bacteria</taxon>
        <taxon>Bacillati</taxon>
        <taxon>Bacillota</taxon>
        <taxon>Clostridia</taxon>
        <taxon>Eubacteriales</taxon>
        <taxon>Eubacteriales Family XII. Incertae Sedis</taxon>
        <taxon>Fusibacter</taxon>
    </lineage>
</organism>
<dbReference type="Proteomes" id="UP000767854">
    <property type="component" value="Unassembled WGS sequence"/>
</dbReference>
<evidence type="ECO:0000313" key="2">
    <source>
        <dbReference type="Proteomes" id="UP000767854"/>
    </source>
</evidence>
<sequence length="155" mass="17095">MKKLKKFDIVLILFILAAVSVVGIKVFGMGTDDVITAVETRPAQVTIRIENVRTYTASHLTVGEAVLSDETNSAIGVIDKIEILPYEEVVETSDGQLIRATVPDKYTVMLTLDAHLSERETGYFAEGITEIKVNSETKIYTKKVITSGRIEGIEF</sequence>
<evidence type="ECO:0008006" key="3">
    <source>
        <dbReference type="Google" id="ProtNLM"/>
    </source>
</evidence>
<evidence type="ECO:0000313" key="1">
    <source>
        <dbReference type="EMBL" id="MBM7562474.1"/>
    </source>
</evidence>
<comment type="caution">
    <text evidence="1">The sequence shown here is derived from an EMBL/GenBank/DDBJ whole genome shotgun (WGS) entry which is preliminary data.</text>
</comment>
<accession>A0ABS2MSU0</accession>
<dbReference type="RefSeq" id="WP_204664904.1">
    <property type="nucleotide sequence ID" value="NZ_JAFBDT010000019.1"/>
</dbReference>
<reference evidence="1 2" key="1">
    <citation type="submission" date="2021-01" db="EMBL/GenBank/DDBJ databases">
        <title>Genomic Encyclopedia of Type Strains, Phase IV (KMG-IV): sequencing the most valuable type-strain genomes for metagenomic binning, comparative biology and taxonomic classification.</title>
        <authorList>
            <person name="Goeker M."/>
        </authorList>
    </citation>
    <scope>NUCLEOTIDE SEQUENCE [LARGE SCALE GENOMIC DNA]</scope>
    <source>
        <strain evidence="1 2">DSM 24436</strain>
    </source>
</reference>
<dbReference type="InterPro" id="IPR025480">
    <property type="entry name" value="DUF4330"/>
</dbReference>
<name>A0ABS2MSU0_9FIRM</name>
<keyword evidence="2" id="KW-1185">Reference proteome</keyword>
<dbReference type="Pfam" id="PF14221">
    <property type="entry name" value="DUF4330"/>
    <property type="match status" value="1"/>
</dbReference>
<dbReference type="EMBL" id="JAFBDT010000019">
    <property type="protein sequence ID" value="MBM7562474.1"/>
    <property type="molecule type" value="Genomic_DNA"/>
</dbReference>